<sequence>MTASAHSELDLTVSRIIRAPRATVWAAWAEPARFEHWWVPAPTICRVREMDLCPGGSFRTEISDQGLEFAAHITGCFLAVDELERIVYTDALVAGWRPADASFVTAVITMQDHPDGTEYTATAMHRNLADRVQHEELGFHDGWGTVIRQLAELVE</sequence>
<evidence type="ECO:0000313" key="4">
    <source>
        <dbReference type="Proteomes" id="UP000297907"/>
    </source>
</evidence>
<dbReference type="EMBL" id="SOFL01000043">
    <property type="protein sequence ID" value="TFB99797.1"/>
    <property type="molecule type" value="Genomic_DNA"/>
</dbReference>
<dbReference type="CDD" id="cd08896">
    <property type="entry name" value="SRPBCC_CalC_Aha1-like_3"/>
    <property type="match status" value="1"/>
</dbReference>
<name>A0A4R8W3Z4_9MICO</name>
<dbReference type="InterPro" id="IPR023393">
    <property type="entry name" value="START-like_dom_sf"/>
</dbReference>
<dbReference type="OrthoDB" id="3365660at2"/>
<comment type="similarity">
    <text evidence="1">Belongs to the AHA1 family.</text>
</comment>
<dbReference type="Pfam" id="PF08327">
    <property type="entry name" value="AHSA1"/>
    <property type="match status" value="1"/>
</dbReference>
<comment type="caution">
    <text evidence="3">The sequence shown here is derived from an EMBL/GenBank/DDBJ whole genome shotgun (WGS) entry which is preliminary data.</text>
</comment>
<dbReference type="RefSeq" id="WP_134454333.1">
    <property type="nucleotide sequence ID" value="NZ_SOFL01000043.1"/>
</dbReference>
<evidence type="ECO:0000313" key="3">
    <source>
        <dbReference type="EMBL" id="TFB99797.1"/>
    </source>
</evidence>
<dbReference type="SUPFAM" id="SSF55961">
    <property type="entry name" value="Bet v1-like"/>
    <property type="match status" value="1"/>
</dbReference>
<organism evidence="3 4">
    <name type="scientific">Cryobacterium adonitolivorans</name>
    <dbReference type="NCBI Taxonomy" id="1259189"/>
    <lineage>
        <taxon>Bacteria</taxon>
        <taxon>Bacillati</taxon>
        <taxon>Actinomycetota</taxon>
        <taxon>Actinomycetes</taxon>
        <taxon>Micrococcales</taxon>
        <taxon>Microbacteriaceae</taxon>
        <taxon>Cryobacterium</taxon>
    </lineage>
</organism>
<protein>
    <submittedName>
        <fullName evidence="3">Polyketide cyclase</fullName>
    </submittedName>
</protein>
<proteinExistence type="inferred from homology"/>
<keyword evidence="4" id="KW-1185">Reference proteome</keyword>
<accession>A0A4R8W3Z4</accession>
<dbReference type="Gene3D" id="3.30.530.20">
    <property type="match status" value="1"/>
</dbReference>
<feature type="domain" description="Activator of Hsp90 ATPase homologue 1/2-like C-terminal" evidence="2">
    <location>
        <begin position="18"/>
        <end position="155"/>
    </location>
</feature>
<evidence type="ECO:0000256" key="1">
    <source>
        <dbReference type="ARBA" id="ARBA00006817"/>
    </source>
</evidence>
<dbReference type="InterPro" id="IPR013538">
    <property type="entry name" value="ASHA1/2-like_C"/>
</dbReference>
<dbReference type="Proteomes" id="UP000297907">
    <property type="component" value="Unassembled WGS sequence"/>
</dbReference>
<reference evidence="3 4" key="1">
    <citation type="submission" date="2019-03" db="EMBL/GenBank/DDBJ databases">
        <title>Genomics of glacier-inhabiting Cryobacterium strains.</title>
        <authorList>
            <person name="Liu Q."/>
            <person name="Xin Y.-H."/>
        </authorList>
    </citation>
    <scope>NUCLEOTIDE SEQUENCE [LARGE SCALE GENOMIC DNA]</scope>
    <source>
        <strain evidence="3 4">RHLS22-1</strain>
    </source>
</reference>
<dbReference type="AlphaFoldDB" id="A0A4R8W3Z4"/>
<evidence type="ECO:0000259" key="2">
    <source>
        <dbReference type="Pfam" id="PF08327"/>
    </source>
</evidence>
<gene>
    <name evidence="3" type="ORF">E3O42_12965</name>
</gene>